<dbReference type="SUPFAM" id="SSF56672">
    <property type="entry name" value="DNA/RNA polymerases"/>
    <property type="match status" value="1"/>
</dbReference>
<feature type="region of interest" description="Disordered" evidence="3">
    <location>
        <begin position="282"/>
        <end position="374"/>
    </location>
</feature>
<dbReference type="GO" id="GO:0008233">
    <property type="term" value="F:peptidase activity"/>
    <property type="evidence" value="ECO:0007669"/>
    <property type="project" value="UniProtKB-KW"/>
</dbReference>
<dbReference type="InterPro" id="IPR000571">
    <property type="entry name" value="Znf_CCCH"/>
</dbReference>
<gene>
    <name evidence="5" type="ORF">C1SCF055_LOCUS28525</name>
</gene>
<dbReference type="GO" id="GO:0003676">
    <property type="term" value="F:nucleic acid binding"/>
    <property type="evidence" value="ECO:0007669"/>
    <property type="project" value="InterPro"/>
</dbReference>
<keyword evidence="1" id="KW-0863">Zinc-finger</keyword>
<evidence type="ECO:0000256" key="1">
    <source>
        <dbReference type="PROSITE-ProRule" id="PRU00723"/>
    </source>
</evidence>
<dbReference type="Proteomes" id="UP001152797">
    <property type="component" value="Unassembled WGS sequence"/>
</dbReference>
<sequence length="2022" mass="224947">MMRRRRPDGGAVDGSGAEQMMAAGAEQMAAAGAEQMAAAGAVQAAAAGDRQMAAAGAEGDAAQALGARGDAAERGLELVGQELVPASQALALRTPDGLEKGRGSEAAKGSRSPRAATEPVSQGQKSKEGSVRGQKGTPKEIEPEKCQEMATPSGQPVSLGPHSFVTPEGQVQSMLPLFSPEQTVKLHEIHQMPFASPAASWNGPAVGEHGHGGAERQAVPGWFTGLLQSVGSQQGEHEARQRDYMWRMQVEHGIEHLGVQLRAAQHENQRLRQERQELLEALEKKGSSRFTTPDDKAANMLKKEEGAESRQERPSKEEGAGARQGTPSKEEGAEARQDRSSQEDGAEARQEQSESDSSSEEPQRASRPKESVDKQSMRIMLKLMEGMQELQKQIVISKEEGKGDEIEVVRYVADLPKLAEWNPETAPIDFGDWVICLHPHMADLSSTSEMWWDLTLSTARTWYDHHMKLSPIERLTSTPRPTPELQQKKWSRLERRASSLLLNALPQTMKEEVIAAKSITALGILSRAMLQFQPGGLTERSAILTALEAPMEAATVGSAIQQLRRWMRWKRRALEVGVSIPDSSILMKGLGRLVRKIVSSYPDLNFRLSLVKSSLLVETVPTLETVTQYSEHLLAELEQMGQQAKRKEVMAESQPKVKKFEEASGSKPEERTRPKGKPQEEFEGRRKPCRFYLTDSGCRRGRGCPFGHQLDGERRCWTCGGKDHMATACPTTEESKPKAAKFGSKTPEKDVKSATTSPEKSEGQSEATGNGGEETMKSLLDEASRMLKSMNEGDVKEKRQKGEDAQERILGLQKQLDELKKASMRPFRIYVTLAGDKEIYMALTPTGVIVGEEGTEPIVPMGLLTAVLGCEISWKPEGLQVVHPVLGKLEVVVEAGCPMVSQSTAMKLIEEIEAKAVKAYPLLLRAALDGLVKGWIAGPPCRTRSVLRHLEVPGEAMPRPLRSWNGGEFGIEGLSNFEKEQVTLDDTLLMRFLVLYIVSETVRRAAGLETPTTLILEQPASPEHKPEVVSLWRTPQWKSLAEIYELQTQRFDQSEFGAIATKPTTIGGNLPLQVPLQGKKGQPRDVSGMTKAEICESSRRLSRWPPLMMRSIAVALQTCTMGEEVKLRAVSWQEHIAAGHTPFRRDCRVCQEACAHHRRQKLPPKAGVLSVDISGPFKEAPDLQKKKAKYLLVASFTWTARNQDGEEEVEEIPEVPPDAPEIEDPEAEEELQQIADQVENPEEGPKEDTSEELEERKPVRIEVTKLCEPLASRSQEDVSRAIINMYMRLRADGYRVTQPHSDRGAEFRSRILEKWCLSRTILQTFTPGDQPQMNGRCEAIVQHIKAAIRRTLHGAEALTKMVMQGLSEPPKLEDWIGVEDALNPIEERRRIRHKASIYMLEVEDAVEADELENQEGDGRSPSFEEEEKDAWAKKQRVQRLIEEEMVEAMEDDEKVAGMVLDSITMVKELIGPEKGEEVLQTRIVSQAEVRRSIEAWRPSIEKELTSLFETKGALRKITEAEVKKLLDEDRAELIPSKLVFTVKPDQTNKGGKKKTRLVACGNFSEREEGQDLFAGGASAVDENGEKMEPRRAIIRPPALLILAGLAKPDEFYEVIMALYGYKESPKLWSDYRDQEIAKMELPCEGGILTLQQMITEPNMWRMMLKQPGPNLQTNEEEFVGLLLVYVDDLLVLGFPSSIAAVIQGVQAKWETSEPETINMQKEVRFLGAELWRREDGAWLMTQTNYIKDLLKRNLGADPTTWPTRKIPLVKEPEVIEGEEKTPMAVKEAQRVIGELVWITARSRPDLAFTVSKLASLITKSPMQVVQLVKPVWYYLAATMDQGLIFQNNMGEKQLNVYTDASYSDISFGCHLILWGSSLLLWKAGKQPIQAASTAEAELVEALHLRLLAVLLTLLAMEIRLLAVLRALHPQLLAVLMALQEVMEQLVFLALQLARQMAAQQRVLVVRRSFFEDLARCATHLAPDFNPQNCSNAVWAFAAVSHVNVELLEATARRAEDLAAELV</sequence>
<feature type="region of interest" description="Disordered" evidence="3">
    <location>
        <begin position="1408"/>
        <end position="1429"/>
    </location>
</feature>
<dbReference type="EMBL" id="CAMXCT010003123">
    <property type="protein sequence ID" value="CAI4002579.1"/>
    <property type="molecule type" value="Genomic_DNA"/>
</dbReference>
<keyword evidence="1" id="KW-0862">Zinc</keyword>
<feature type="region of interest" description="Disordered" evidence="3">
    <location>
        <begin position="727"/>
        <end position="774"/>
    </location>
</feature>
<dbReference type="GO" id="GO:0008270">
    <property type="term" value="F:zinc ion binding"/>
    <property type="evidence" value="ECO:0007669"/>
    <property type="project" value="UniProtKB-KW"/>
</dbReference>
<dbReference type="PROSITE" id="PS50103">
    <property type="entry name" value="ZF_C3H1"/>
    <property type="match status" value="1"/>
</dbReference>
<feature type="compositionally biased region" description="Basic and acidic residues" evidence="3">
    <location>
        <begin position="1243"/>
        <end position="1257"/>
    </location>
</feature>
<reference evidence="5" key="1">
    <citation type="submission" date="2022-10" db="EMBL/GenBank/DDBJ databases">
        <authorList>
            <person name="Chen Y."/>
            <person name="Dougan E. K."/>
            <person name="Chan C."/>
            <person name="Rhodes N."/>
            <person name="Thang M."/>
        </authorList>
    </citation>
    <scope>NUCLEOTIDE SEQUENCE</scope>
</reference>
<keyword evidence="7" id="KW-0645">Protease</keyword>
<feature type="compositionally biased region" description="Basic and acidic residues" evidence="3">
    <location>
        <begin position="96"/>
        <end position="105"/>
    </location>
</feature>
<feature type="compositionally biased region" description="Polar residues" evidence="3">
    <location>
        <begin position="753"/>
        <end position="768"/>
    </location>
</feature>
<evidence type="ECO:0000313" key="6">
    <source>
        <dbReference type="EMBL" id="CAL1155954.1"/>
    </source>
</evidence>
<feature type="compositionally biased region" description="Basic and acidic residues" evidence="3">
    <location>
        <begin position="658"/>
        <end position="684"/>
    </location>
</feature>
<feature type="compositionally biased region" description="Basic and acidic residues" evidence="3">
    <location>
        <begin position="137"/>
        <end position="147"/>
    </location>
</feature>
<keyword evidence="8" id="KW-1185">Reference proteome</keyword>
<dbReference type="OrthoDB" id="415601at2759"/>
<dbReference type="GO" id="GO:0006508">
    <property type="term" value="P:proteolysis"/>
    <property type="evidence" value="ECO:0007669"/>
    <property type="project" value="UniProtKB-KW"/>
</dbReference>
<dbReference type="Gene3D" id="3.30.420.10">
    <property type="entry name" value="Ribonuclease H-like superfamily/Ribonuclease H"/>
    <property type="match status" value="1"/>
</dbReference>
<keyword evidence="2" id="KW-0175">Coiled coil</keyword>
<feature type="coiled-coil region" evidence="2">
    <location>
        <begin position="795"/>
        <end position="822"/>
    </location>
</feature>
<dbReference type="SUPFAM" id="SSF53098">
    <property type="entry name" value="Ribonuclease H-like"/>
    <property type="match status" value="1"/>
</dbReference>
<dbReference type="InterPro" id="IPR036397">
    <property type="entry name" value="RNaseH_sf"/>
</dbReference>
<evidence type="ECO:0000256" key="2">
    <source>
        <dbReference type="SAM" id="Coils"/>
    </source>
</evidence>
<feature type="region of interest" description="Disordered" evidence="3">
    <location>
        <begin position="1202"/>
        <end position="1257"/>
    </location>
</feature>
<dbReference type="EMBL" id="CAMXCT030003123">
    <property type="protein sequence ID" value="CAL4789891.1"/>
    <property type="molecule type" value="Genomic_DNA"/>
</dbReference>
<feature type="zinc finger region" description="C3H1-type" evidence="1">
    <location>
        <begin position="683"/>
        <end position="711"/>
    </location>
</feature>
<feature type="compositionally biased region" description="Basic and acidic residues" evidence="3">
    <location>
        <begin position="328"/>
        <end position="352"/>
    </location>
</feature>
<organism evidence="5">
    <name type="scientific">Cladocopium goreaui</name>
    <dbReference type="NCBI Taxonomy" id="2562237"/>
    <lineage>
        <taxon>Eukaryota</taxon>
        <taxon>Sar</taxon>
        <taxon>Alveolata</taxon>
        <taxon>Dinophyceae</taxon>
        <taxon>Suessiales</taxon>
        <taxon>Symbiodiniaceae</taxon>
        <taxon>Cladocopium</taxon>
    </lineage>
</organism>
<name>A0A9P1D3B5_9DINO</name>
<dbReference type="SMART" id="SM00343">
    <property type="entry name" value="ZnF_C2HC"/>
    <property type="match status" value="1"/>
</dbReference>
<evidence type="ECO:0000313" key="8">
    <source>
        <dbReference type="Proteomes" id="UP001152797"/>
    </source>
</evidence>
<evidence type="ECO:0000313" key="7">
    <source>
        <dbReference type="EMBL" id="CAL4789891.1"/>
    </source>
</evidence>
<reference evidence="6" key="2">
    <citation type="submission" date="2024-04" db="EMBL/GenBank/DDBJ databases">
        <authorList>
            <person name="Chen Y."/>
            <person name="Shah S."/>
            <person name="Dougan E. K."/>
            <person name="Thang M."/>
            <person name="Chan C."/>
        </authorList>
    </citation>
    <scope>NUCLEOTIDE SEQUENCE [LARGE SCALE GENOMIC DNA]</scope>
</reference>
<evidence type="ECO:0000259" key="4">
    <source>
        <dbReference type="PROSITE" id="PS50103"/>
    </source>
</evidence>
<accession>A0A9P1D3B5</accession>
<feature type="non-terminal residue" evidence="5">
    <location>
        <position position="1"/>
    </location>
</feature>
<evidence type="ECO:0000313" key="5">
    <source>
        <dbReference type="EMBL" id="CAI4002579.1"/>
    </source>
</evidence>
<feature type="domain" description="C3H1-type" evidence="4">
    <location>
        <begin position="683"/>
        <end position="711"/>
    </location>
</feature>
<feature type="region of interest" description="Disordered" evidence="3">
    <location>
        <begin position="1070"/>
        <end position="1091"/>
    </location>
</feature>
<keyword evidence="1" id="KW-0479">Metal-binding</keyword>
<keyword evidence="7" id="KW-0378">Hydrolase</keyword>
<feature type="compositionally biased region" description="Basic and acidic residues" evidence="3">
    <location>
        <begin position="361"/>
        <end position="374"/>
    </location>
</feature>
<dbReference type="InterPro" id="IPR001878">
    <property type="entry name" value="Znf_CCHC"/>
</dbReference>
<dbReference type="InterPro" id="IPR043502">
    <property type="entry name" value="DNA/RNA_pol_sf"/>
</dbReference>
<feature type="compositionally biased region" description="Basic and acidic residues" evidence="3">
    <location>
        <begin position="282"/>
        <end position="320"/>
    </location>
</feature>
<comment type="caution">
    <text evidence="5">The sequence shown here is derived from an EMBL/GenBank/DDBJ whole genome shotgun (WGS) entry which is preliminary data.</text>
</comment>
<feature type="region of interest" description="Disordered" evidence="3">
    <location>
        <begin position="24"/>
        <end position="65"/>
    </location>
</feature>
<evidence type="ECO:0000256" key="3">
    <source>
        <dbReference type="SAM" id="MobiDB-lite"/>
    </source>
</evidence>
<dbReference type="InterPro" id="IPR012337">
    <property type="entry name" value="RNaseH-like_sf"/>
</dbReference>
<feature type="region of interest" description="Disordered" evidence="3">
    <location>
        <begin position="83"/>
        <end position="164"/>
    </location>
</feature>
<dbReference type="EMBL" id="CAMXCT020003123">
    <property type="protein sequence ID" value="CAL1155954.1"/>
    <property type="molecule type" value="Genomic_DNA"/>
</dbReference>
<proteinExistence type="predicted"/>
<protein>
    <submittedName>
        <fullName evidence="7">Copia protein (Gag-int-pol protein) [Cleaved into: Copia VLP protein Copia protease ]</fullName>
    </submittedName>
</protein>
<feature type="region of interest" description="Disordered" evidence="3">
    <location>
        <begin position="648"/>
        <end position="684"/>
    </location>
</feature>
<feature type="compositionally biased region" description="Acidic residues" evidence="3">
    <location>
        <begin position="1220"/>
        <end position="1231"/>
    </location>
</feature>